<feature type="transmembrane region" description="Helical" evidence="12">
    <location>
        <begin position="190"/>
        <end position="220"/>
    </location>
</feature>
<evidence type="ECO:0000256" key="8">
    <source>
        <dbReference type="ARBA" id="ARBA00023065"/>
    </source>
</evidence>
<dbReference type="CDD" id="cd00310">
    <property type="entry name" value="ATP-synt_Fo_a_6"/>
    <property type="match status" value="1"/>
</dbReference>
<keyword evidence="5 12" id="KW-0812">Transmembrane</keyword>
<feature type="transmembrane region" description="Helical" evidence="12">
    <location>
        <begin position="20"/>
        <end position="40"/>
    </location>
</feature>
<feature type="transmembrane region" description="Helical" evidence="12">
    <location>
        <begin position="159"/>
        <end position="178"/>
    </location>
</feature>
<evidence type="ECO:0000256" key="7">
    <source>
        <dbReference type="ARBA" id="ARBA00022989"/>
    </source>
</evidence>
<sequence>MGNLFSSFDPQTSIMGINLSLNWISAVIVIFVFPQVYWLAQGQMAATVNMVVKLLSKELMAVFGSFCIPGTSLLFLSYFFFIMFSNFMGLFPYVFTASSHLVLTLSLSLPLWLGSMVWSLVFQFNSMMAHLVPSGTPGALMPVMVIIETVSSVIRPFTLAIRLAANMIAGHLLLTLLGSQGSMSIAMLSVLIALVLLLMLECAVACIQSYVFTILSSLYLNELLSVDMTKKSL</sequence>
<dbReference type="PANTHER" id="PTHR11410:SF0">
    <property type="entry name" value="ATP SYNTHASE SUBUNIT A"/>
    <property type="match status" value="1"/>
</dbReference>
<feature type="transmembrane region" description="Helical" evidence="12">
    <location>
        <begin position="61"/>
        <end position="81"/>
    </location>
</feature>
<dbReference type="InterPro" id="IPR000568">
    <property type="entry name" value="ATP_synth_F0_asu"/>
</dbReference>
<dbReference type="PROSITE" id="PS00449">
    <property type="entry name" value="ATPASE_A"/>
    <property type="match status" value="1"/>
</dbReference>
<dbReference type="InterPro" id="IPR035908">
    <property type="entry name" value="F0_ATP_A_sf"/>
</dbReference>
<dbReference type="GO" id="GO:0046933">
    <property type="term" value="F:proton-transporting ATP synthase activity, rotational mechanism"/>
    <property type="evidence" value="ECO:0007669"/>
    <property type="project" value="TreeGrafter"/>
</dbReference>
<keyword evidence="10" id="KW-0066">ATP synthesis</keyword>
<organism evidence="13">
    <name type="scientific">Lovenula raynerae</name>
    <dbReference type="NCBI Taxonomy" id="2487506"/>
    <lineage>
        <taxon>Eukaryota</taxon>
        <taxon>Metazoa</taxon>
        <taxon>Ecdysozoa</taxon>
        <taxon>Arthropoda</taxon>
        <taxon>Crustacea</taxon>
        <taxon>Multicrustacea</taxon>
        <taxon>Hexanauplia</taxon>
        <taxon>Copepoda</taxon>
        <taxon>Calanoida</taxon>
        <taxon>Diaptomidae</taxon>
        <taxon>Lovenula</taxon>
    </lineage>
</organism>
<dbReference type="AlphaFoldDB" id="A0A3G4YLH9"/>
<evidence type="ECO:0000256" key="2">
    <source>
        <dbReference type="ARBA" id="ARBA00006810"/>
    </source>
</evidence>
<keyword evidence="3" id="KW-0813">Transport</keyword>
<dbReference type="PANTHER" id="PTHR11410">
    <property type="entry name" value="ATP SYNTHASE SUBUNIT A"/>
    <property type="match status" value="1"/>
</dbReference>
<feature type="transmembrane region" description="Helical" evidence="12">
    <location>
        <begin position="101"/>
        <end position="121"/>
    </location>
</feature>
<comment type="similarity">
    <text evidence="2">Belongs to the ATPase A chain family.</text>
</comment>
<evidence type="ECO:0000256" key="6">
    <source>
        <dbReference type="ARBA" id="ARBA00022781"/>
    </source>
</evidence>
<evidence type="ECO:0000256" key="9">
    <source>
        <dbReference type="ARBA" id="ARBA00023136"/>
    </source>
</evidence>
<evidence type="ECO:0000256" key="1">
    <source>
        <dbReference type="ARBA" id="ARBA00004141"/>
    </source>
</evidence>
<dbReference type="GO" id="GO:0005743">
    <property type="term" value="C:mitochondrial inner membrane"/>
    <property type="evidence" value="ECO:0007669"/>
    <property type="project" value="UniProtKB-SubCell"/>
</dbReference>
<dbReference type="Gene3D" id="1.20.120.220">
    <property type="entry name" value="ATP synthase, F0 complex, subunit A"/>
    <property type="match status" value="1"/>
</dbReference>
<evidence type="ECO:0000256" key="4">
    <source>
        <dbReference type="ARBA" id="ARBA00022547"/>
    </source>
</evidence>
<evidence type="ECO:0000256" key="12">
    <source>
        <dbReference type="SAM" id="Phobius"/>
    </source>
</evidence>
<geneLocation type="mitochondrion" evidence="13"/>
<evidence type="ECO:0000256" key="3">
    <source>
        <dbReference type="ARBA" id="ARBA00022448"/>
    </source>
</evidence>
<keyword evidence="8" id="KW-0406">Ion transport</keyword>
<dbReference type="PRINTS" id="PR00123">
    <property type="entry name" value="ATPASEA"/>
</dbReference>
<keyword evidence="6" id="KW-0375">Hydrogen ion transport</keyword>
<evidence type="ECO:0000256" key="11">
    <source>
        <dbReference type="RuleBase" id="RU004450"/>
    </source>
</evidence>
<keyword evidence="7 12" id="KW-1133">Transmembrane helix</keyword>
<evidence type="ECO:0000256" key="10">
    <source>
        <dbReference type="ARBA" id="ARBA00023310"/>
    </source>
</evidence>
<evidence type="ECO:0000313" key="13">
    <source>
        <dbReference type="EMBL" id="AYV63066.1"/>
    </source>
</evidence>
<comment type="subcellular location">
    <subcellularLocation>
        <location evidence="1">Membrane</location>
        <topology evidence="1">Multi-pass membrane protein</topology>
    </subcellularLocation>
    <subcellularLocation>
        <location evidence="11">Mitochondrion inner membrane</location>
        <topology evidence="11">Multi-pass membrane protein</topology>
    </subcellularLocation>
</comment>
<dbReference type="SUPFAM" id="SSF81336">
    <property type="entry name" value="F1F0 ATP synthase subunit A"/>
    <property type="match status" value="1"/>
</dbReference>
<keyword evidence="13" id="KW-0496">Mitochondrion</keyword>
<name>A0A3G4YLH9_9MAXI</name>
<reference evidence="13" key="1">
    <citation type="submission" date="2018-08" db="EMBL/GenBank/DDBJ databases">
        <title>The complete mitochondrial genome of the copepod Lovenula raynerae.</title>
        <authorList>
            <person name="Jooste C.M."/>
            <person name="Emami-Khoyi A."/>
            <person name="Gan H.M."/>
            <person name="Wasserman R."/>
            <person name="Dalu T."/>
            <person name="Teske P.R."/>
        </authorList>
    </citation>
    <scope>NUCLEOTIDE SEQUENCE</scope>
</reference>
<accession>A0A3G4YLH9</accession>
<feature type="transmembrane region" description="Helical" evidence="12">
    <location>
        <begin position="128"/>
        <end position="147"/>
    </location>
</feature>
<dbReference type="Pfam" id="PF00119">
    <property type="entry name" value="ATP-synt_A"/>
    <property type="match status" value="1"/>
</dbReference>
<dbReference type="NCBIfam" id="TIGR01131">
    <property type="entry name" value="ATP_synt_6_or_A"/>
    <property type="match status" value="1"/>
</dbReference>
<dbReference type="InterPro" id="IPR023011">
    <property type="entry name" value="ATP_synth_F0_asu_AS"/>
</dbReference>
<keyword evidence="9 12" id="KW-0472">Membrane</keyword>
<dbReference type="InterPro" id="IPR045083">
    <property type="entry name" value="ATP_synth_F0_asu_bact/mt"/>
</dbReference>
<gene>
    <name evidence="13" type="primary">ATP6</name>
</gene>
<dbReference type="GO" id="GO:0045259">
    <property type="term" value="C:proton-transporting ATP synthase complex"/>
    <property type="evidence" value="ECO:0007669"/>
    <property type="project" value="UniProtKB-KW"/>
</dbReference>
<evidence type="ECO:0000256" key="5">
    <source>
        <dbReference type="ARBA" id="ARBA00022692"/>
    </source>
</evidence>
<protein>
    <recommendedName>
        <fullName evidence="11">ATP synthase subunit a</fullName>
    </recommendedName>
</protein>
<dbReference type="EMBL" id="MH710604">
    <property type="protein sequence ID" value="AYV63066.1"/>
    <property type="molecule type" value="Genomic_DNA"/>
</dbReference>
<keyword evidence="4" id="KW-0138">CF(0)</keyword>
<proteinExistence type="inferred from homology"/>